<evidence type="ECO:0000256" key="4">
    <source>
        <dbReference type="ARBA" id="ARBA00022685"/>
    </source>
</evidence>
<comment type="subcellular location">
    <subcellularLocation>
        <location evidence="1">Secreted</location>
    </subcellularLocation>
</comment>
<dbReference type="PANTHER" id="PTHR11250">
    <property type="entry name" value="TACHYKININ"/>
    <property type="match status" value="1"/>
</dbReference>
<gene>
    <name evidence="9" type="ORF">HJG59_017743</name>
</gene>
<proteinExistence type="inferred from homology"/>
<feature type="compositionally biased region" description="Basic and acidic residues" evidence="7">
    <location>
        <begin position="103"/>
        <end position="122"/>
    </location>
</feature>
<reference evidence="9 10" key="1">
    <citation type="journal article" date="2020" name="Nature">
        <title>Six reference-quality genomes reveal evolution of bat adaptations.</title>
        <authorList>
            <person name="Jebb D."/>
            <person name="Huang Z."/>
            <person name="Pippel M."/>
            <person name="Hughes G.M."/>
            <person name="Lavrichenko K."/>
            <person name="Devanna P."/>
            <person name="Winkler S."/>
            <person name="Jermiin L.S."/>
            <person name="Skirmuntt E.C."/>
            <person name="Katzourakis A."/>
            <person name="Burkitt-Gray L."/>
            <person name="Ray D.A."/>
            <person name="Sullivan K.A.M."/>
            <person name="Roscito J.G."/>
            <person name="Kirilenko B.M."/>
            <person name="Davalos L.M."/>
            <person name="Corthals A.P."/>
            <person name="Power M.L."/>
            <person name="Jones G."/>
            <person name="Ransome R.D."/>
            <person name="Dechmann D.K.N."/>
            <person name="Locatelli A.G."/>
            <person name="Puechmaille S.J."/>
            <person name="Fedrigo O."/>
            <person name="Jarvis E.D."/>
            <person name="Hiller M."/>
            <person name="Vernes S.C."/>
            <person name="Myers E.W."/>
            <person name="Teeling E.C."/>
        </authorList>
    </citation>
    <scope>NUCLEOTIDE SEQUENCE [LARGE SCALE GENOMIC DNA]</scope>
    <source>
        <strain evidence="9">MMolMol1</strain>
        <tissue evidence="9">Muscle</tissue>
    </source>
</reference>
<dbReference type="GO" id="GO:0005615">
    <property type="term" value="C:extracellular space"/>
    <property type="evidence" value="ECO:0007669"/>
    <property type="project" value="TreeGrafter"/>
</dbReference>
<dbReference type="InterPro" id="IPR013055">
    <property type="entry name" value="Tachy_Neuro_lke_CS"/>
</dbReference>
<dbReference type="PANTHER" id="PTHR11250:SF2">
    <property type="entry name" value="TACHYKININ-4"/>
    <property type="match status" value="1"/>
</dbReference>
<evidence type="ECO:0000256" key="8">
    <source>
        <dbReference type="SAM" id="SignalP"/>
    </source>
</evidence>
<evidence type="ECO:0000256" key="2">
    <source>
        <dbReference type="ARBA" id="ARBA00007518"/>
    </source>
</evidence>
<comment type="similarity">
    <text evidence="2">Belongs to the tachykinin family.</text>
</comment>
<dbReference type="GO" id="GO:0006954">
    <property type="term" value="P:inflammatory response"/>
    <property type="evidence" value="ECO:0007669"/>
    <property type="project" value="TreeGrafter"/>
</dbReference>
<feature type="signal peptide" evidence="8">
    <location>
        <begin position="1"/>
        <end position="18"/>
    </location>
</feature>
<dbReference type="AlphaFoldDB" id="A0A7J8D2J1"/>
<keyword evidence="4" id="KW-0165">Cleavage on pair of basic residues</keyword>
<protein>
    <submittedName>
        <fullName evidence="9">Tachykinin 4</fullName>
    </submittedName>
</protein>
<evidence type="ECO:0000256" key="1">
    <source>
        <dbReference type="ARBA" id="ARBA00004613"/>
    </source>
</evidence>
<dbReference type="GO" id="GO:0007217">
    <property type="term" value="P:tachykinin receptor signaling pathway"/>
    <property type="evidence" value="ECO:0007669"/>
    <property type="project" value="TreeGrafter"/>
</dbReference>
<keyword evidence="3" id="KW-0964">Secreted</keyword>
<dbReference type="Proteomes" id="UP000550707">
    <property type="component" value="Unassembled WGS sequence"/>
</dbReference>
<dbReference type="EMBL" id="JACASF010000019">
    <property type="protein sequence ID" value="KAF6417381.1"/>
    <property type="molecule type" value="Genomic_DNA"/>
</dbReference>
<keyword evidence="5 8" id="KW-0732">Signal</keyword>
<dbReference type="OrthoDB" id="9538060at2759"/>
<evidence type="ECO:0000313" key="10">
    <source>
        <dbReference type="Proteomes" id="UP000550707"/>
    </source>
</evidence>
<feature type="region of interest" description="Disordered" evidence="7">
    <location>
        <begin position="84"/>
        <end position="122"/>
    </location>
</feature>
<name>A0A7J8D2J1_MOLMO</name>
<keyword evidence="10" id="KW-1185">Reference proteome</keyword>
<evidence type="ECO:0000256" key="3">
    <source>
        <dbReference type="ARBA" id="ARBA00022525"/>
    </source>
</evidence>
<dbReference type="GO" id="GO:0031835">
    <property type="term" value="F:substance P receptor binding"/>
    <property type="evidence" value="ECO:0007669"/>
    <property type="project" value="TreeGrafter"/>
</dbReference>
<dbReference type="GO" id="GO:0007204">
    <property type="term" value="P:positive regulation of cytosolic calcium ion concentration"/>
    <property type="evidence" value="ECO:0007669"/>
    <property type="project" value="TreeGrafter"/>
</dbReference>
<evidence type="ECO:0000256" key="7">
    <source>
        <dbReference type="SAM" id="MobiDB-lite"/>
    </source>
</evidence>
<keyword evidence="6" id="KW-0027">Amidation</keyword>
<sequence>MLLCAILLLLTGLTGLCACTVAGDKKLALGAAEAGPWVTVTLEEGADPSIQLHFQEVKKGKAKQFFGLMGKQVGVNGTIFSGIPPIQPKRNMGHQQGQMVHDLLGKREPSTKGREDEDHGSE</sequence>
<dbReference type="InParanoid" id="A0A7J8D2J1"/>
<accession>A0A7J8D2J1</accession>
<evidence type="ECO:0000256" key="5">
    <source>
        <dbReference type="ARBA" id="ARBA00022729"/>
    </source>
</evidence>
<evidence type="ECO:0000256" key="6">
    <source>
        <dbReference type="ARBA" id="ARBA00022815"/>
    </source>
</evidence>
<evidence type="ECO:0000313" key="9">
    <source>
        <dbReference type="EMBL" id="KAF6417381.1"/>
    </source>
</evidence>
<comment type="caution">
    <text evidence="9">The sequence shown here is derived from an EMBL/GenBank/DDBJ whole genome shotgun (WGS) entry which is preliminary data.</text>
</comment>
<organism evidence="9 10">
    <name type="scientific">Molossus molossus</name>
    <name type="common">Pallas' mastiff bat</name>
    <name type="synonym">Vespertilio molossus</name>
    <dbReference type="NCBI Taxonomy" id="27622"/>
    <lineage>
        <taxon>Eukaryota</taxon>
        <taxon>Metazoa</taxon>
        <taxon>Chordata</taxon>
        <taxon>Craniata</taxon>
        <taxon>Vertebrata</taxon>
        <taxon>Euteleostomi</taxon>
        <taxon>Mammalia</taxon>
        <taxon>Eutheria</taxon>
        <taxon>Laurasiatheria</taxon>
        <taxon>Chiroptera</taxon>
        <taxon>Yangochiroptera</taxon>
        <taxon>Molossidae</taxon>
        <taxon>Molossus</taxon>
    </lineage>
</organism>
<dbReference type="PROSITE" id="PS00267">
    <property type="entry name" value="TACHYKININ"/>
    <property type="match status" value="1"/>
</dbReference>
<feature type="chain" id="PRO_5029609903" evidence="8">
    <location>
        <begin position="19"/>
        <end position="122"/>
    </location>
</feature>